<accession>A0A317WPL5</accession>
<keyword evidence="1" id="KW-0175">Coiled coil</keyword>
<comment type="caution">
    <text evidence="3">The sequence shown here is derived from an EMBL/GenBank/DDBJ whole genome shotgun (WGS) entry which is preliminary data.</text>
</comment>
<proteinExistence type="predicted"/>
<dbReference type="GeneID" id="37063209"/>
<evidence type="ECO:0000256" key="1">
    <source>
        <dbReference type="SAM" id="Coils"/>
    </source>
</evidence>
<dbReference type="RefSeq" id="XP_025401060.1">
    <property type="nucleotide sequence ID" value="XM_025540972.1"/>
</dbReference>
<feature type="region of interest" description="Disordered" evidence="2">
    <location>
        <begin position="462"/>
        <end position="488"/>
    </location>
</feature>
<gene>
    <name evidence="3" type="ORF">BO70DRAFT_333340</name>
</gene>
<evidence type="ECO:0000313" key="3">
    <source>
        <dbReference type="EMBL" id="PWY86828.1"/>
    </source>
</evidence>
<evidence type="ECO:0000313" key="4">
    <source>
        <dbReference type="Proteomes" id="UP000247233"/>
    </source>
</evidence>
<feature type="compositionally biased region" description="Polar residues" evidence="2">
    <location>
        <begin position="320"/>
        <end position="341"/>
    </location>
</feature>
<feature type="coiled-coil region" evidence="1">
    <location>
        <begin position="93"/>
        <end position="151"/>
    </location>
</feature>
<dbReference type="STRING" id="1448321.A0A317WPL5"/>
<reference evidence="3 4" key="1">
    <citation type="submission" date="2016-12" db="EMBL/GenBank/DDBJ databases">
        <title>The genomes of Aspergillus section Nigri reveals drivers in fungal speciation.</title>
        <authorList>
            <consortium name="DOE Joint Genome Institute"/>
            <person name="Vesth T.C."/>
            <person name="Nybo J."/>
            <person name="Theobald S."/>
            <person name="Brandl J."/>
            <person name="Frisvad J.C."/>
            <person name="Nielsen K.F."/>
            <person name="Lyhne E.K."/>
            <person name="Kogle M.E."/>
            <person name="Kuo A."/>
            <person name="Riley R."/>
            <person name="Clum A."/>
            <person name="Nolan M."/>
            <person name="Lipzen A."/>
            <person name="Salamov A."/>
            <person name="Henrissat B."/>
            <person name="Wiebenga A."/>
            <person name="De Vries R.P."/>
            <person name="Grigoriev I.V."/>
            <person name="Mortensen U.H."/>
            <person name="Andersen M.R."/>
            <person name="Baker S.E."/>
        </authorList>
    </citation>
    <scope>NUCLEOTIDE SEQUENCE [LARGE SCALE GENOMIC DNA]</scope>
    <source>
        <strain evidence="3 4">CBS 117.55</strain>
    </source>
</reference>
<dbReference type="VEuPathDB" id="FungiDB:BO70DRAFT_333340"/>
<name>A0A317WPL5_9EURO</name>
<feature type="compositionally biased region" description="Polar residues" evidence="2">
    <location>
        <begin position="260"/>
        <end position="280"/>
    </location>
</feature>
<dbReference type="OrthoDB" id="20105at2759"/>
<evidence type="ECO:0000256" key="2">
    <source>
        <dbReference type="SAM" id="MobiDB-lite"/>
    </source>
</evidence>
<dbReference type="EMBL" id="MSFL01000007">
    <property type="protein sequence ID" value="PWY86828.1"/>
    <property type="molecule type" value="Genomic_DNA"/>
</dbReference>
<protein>
    <submittedName>
        <fullName evidence="3">Uncharacterized protein</fullName>
    </submittedName>
</protein>
<dbReference type="AlphaFoldDB" id="A0A317WPL5"/>
<organism evidence="3 4">
    <name type="scientific">Aspergillus heteromorphus CBS 117.55</name>
    <dbReference type="NCBI Taxonomy" id="1448321"/>
    <lineage>
        <taxon>Eukaryota</taxon>
        <taxon>Fungi</taxon>
        <taxon>Dikarya</taxon>
        <taxon>Ascomycota</taxon>
        <taxon>Pezizomycotina</taxon>
        <taxon>Eurotiomycetes</taxon>
        <taxon>Eurotiomycetidae</taxon>
        <taxon>Eurotiales</taxon>
        <taxon>Aspergillaceae</taxon>
        <taxon>Aspergillus</taxon>
        <taxon>Aspergillus subgen. Circumdati</taxon>
    </lineage>
</organism>
<feature type="compositionally biased region" description="Basic and acidic residues" evidence="2">
    <location>
        <begin position="350"/>
        <end position="364"/>
    </location>
</feature>
<keyword evidence="4" id="KW-1185">Reference proteome</keyword>
<dbReference type="Proteomes" id="UP000247233">
    <property type="component" value="Unassembled WGS sequence"/>
</dbReference>
<feature type="region of interest" description="Disordered" evidence="2">
    <location>
        <begin position="258"/>
        <end position="450"/>
    </location>
</feature>
<sequence>MEVLSHESEYTIEDCQMALKTAFSEREYERSLAKATQLLDMEMQRACQTEQLILQFENESLQYQLGRVKQELNQAGSNESDTRASLLGMTHDRNRLQTAVHAASREIEGLRRELAITSNTTLESRNLASENRALSNQLASMQSEVERLRSQETLQPLLAENQSLVHQIKALEVEFDHEKQAHRATLSRVIQQTDEISALTKRAEEQRKQLLAEARQAPVAPQQTQTWETEKIAFQEKIETLNRKLKIAKEQLQEAEKSLKTNSRLASARSSGPAEQSKPNPVQHFARRINTDLTIATPGAVRIKDRKKQSTALPGDKSAFSITPFLNRTGGQHDSPGSSQDEGNEAGEIDDAHETSYLDGKIQDESQDEPPQERRQGPGKQRLNKSMAPKKGSRLRPADDDDDSDEAGRPTASLAQSISQAQARTKKRKLGAQSKMVIEDEGEDLEPMEVRKPGRKLALGLGRNTSLQAPGFGGFGGFSPLKRDRKQV</sequence>
<feature type="compositionally biased region" description="Low complexity" evidence="2">
    <location>
        <begin position="412"/>
        <end position="423"/>
    </location>
</feature>